<comment type="similarity">
    <text evidence="1">Belongs to the GTP-binding SRP family. SRP54 subfamily.</text>
</comment>
<name>A0AAW1QN00_9CHLO</name>
<dbReference type="Pfam" id="PF02978">
    <property type="entry name" value="SRP_SPB"/>
    <property type="match status" value="1"/>
</dbReference>
<dbReference type="SUPFAM" id="SSF52540">
    <property type="entry name" value="P-loop containing nucleoside triphosphate hydrolases"/>
    <property type="match status" value="1"/>
</dbReference>
<dbReference type="Gene3D" id="1.10.260.30">
    <property type="entry name" value="Signal recognition particle, SRP54 subunit, M-domain"/>
    <property type="match status" value="1"/>
</dbReference>
<evidence type="ECO:0000259" key="11">
    <source>
        <dbReference type="PROSITE" id="PS00300"/>
    </source>
</evidence>
<dbReference type="InterPro" id="IPR013822">
    <property type="entry name" value="Signal_recog_particl_SRP54_hlx"/>
</dbReference>
<keyword evidence="4" id="KW-0694">RNA-binding</keyword>
<dbReference type="FunFam" id="3.40.50.300:FF:000022">
    <property type="entry name" value="Signal recognition particle 54 kDa subunit"/>
    <property type="match status" value="1"/>
</dbReference>
<keyword evidence="7" id="KW-0687">Ribonucleoprotein</keyword>
<feature type="compositionally biased region" description="Basic residues" evidence="10">
    <location>
        <begin position="465"/>
        <end position="476"/>
    </location>
</feature>
<proteinExistence type="inferred from homology"/>
<dbReference type="SMART" id="SM00382">
    <property type="entry name" value="AAA"/>
    <property type="match status" value="1"/>
</dbReference>
<evidence type="ECO:0000313" key="12">
    <source>
        <dbReference type="EMBL" id="KAK9822856.1"/>
    </source>
</evidence>
<evidence type="ECO:0000256" key="4">
    <source>
        <dbReference type="ARBA" id="ARBA00022884"/>
    </source>
</evidence>
<dbReference type="InterPro" id="IPR027417">
    <property type="entry name" value="P-loop_NTPase"/>
</dbReference>
<keyword evidence="5" id="KW-0342">GTP-binding</keyword>
<keyword evidence="3" id="KW-0378">Hydrolase</keyword>
<evidence type="ECO:0000256" key="9">
    <source>
        <dbReference type="ARBA" id="ARBA00048157"/>
    </source>
</evidence>
<dbReference type="InterPro" id="IPR036891">
    <property type="entry name" value="Signal_recog_part_SRP54_M_sf"/>
</dbReference>
<organism evidence="12 13">
    <name type="scientific">Elliptochloris bilobata</name>
    <dbReference type="NCBI Taxonomy" id="381761"/>
    <lineage>
        <taxon>Eukaryota</taxon>
        <taxon>Viridiplantae</taxon>
        <taxon>Chlorophyta</taxon>
        <taxon>core chlorophytes</taxon>
        <taxon>Trebouxiophyceae</taxon>
        <taxon>Trebouxiophyceae incertae sedis</taxon>
        <taxon>Elliptochloris clade</taxon>
        <taxon>Elliptochloris</taxon>
    </lineage>
</organism>
<dbReference type="Pfam" id="PF00448">
    <property type="entry name" value="SRP54"/>
    <property type="match status" value="1"/>
</dbReference>
<evidence type="ECO:0000256" key="1">
    <source>
        <dbReference type="ARBA" id="ARBA00005450"/>
    </source>
</evidence>
<dbReference type="InterPro" id="IPR000897">
    <property type="entry name" value="SRP54_GTPase_dom"/>
</dbReference>
<feature type="region of interest" description="Disordered" evidence="10">
    <location>
        <begin position="461"/>
        <end position="488"/>
    </location>
</feature>
<dbReference type="EMBL" id="JALJOU010000082">
    <property type="protein sequence ID" value="KAK9822856.1"/>
    <property type="molecule type" value="Genomic_DNA"/>
</dbReference>
<dbReference type="Pfam" id="PF02881">
    <property type="entry name" value="SRP54_N"/>
    <property type="match status" value="1"/>
</dbReference>
<dbReference type="PANTHER" id="PTHR11564:SF5">
    <property type="entry name" value="SIGNAL RECOGNITION PARTICLE SUBUNIT SRP54"/>
    <property type="match status" value="1"/>
</dbReference>
<dbReference type="GO" id="GO:0006614">
    <property type="term" value="P:SRP-dependent cotranslational protein targeting to membrane"/>
    <property type="evidence" value="ECO:0007669"/>
    <property type="project" value="InterPro"/>
</dbReference>
<feature type="domain" description="SRP54-type proteins GTP-binding" evidence="11">
    <location>
        <begin position="268"/>
        <end position="281"/>
    </location>
</feature>
<reference evidence="12 13" key="1">
    <citation type="journal article" date="2024" name="Nat. Commun.">
        <title>Phylogenomics reveals the evolutionary origins of lichenization in chlorophyte algae.</title>
        <authorList>
            <person name="Puginier C."/>
            <person name="Libourel C."/>
            <person name="Otte J."/>
            <person name="Skaloud P."/>
            <person name="Haon M."/>
            <person name="Grisel S."/>
            <person name="Petersen M."/>
            <person name="Berrin J.G."/>
            <person name="Delaux P.M."/>
            <person name="Dal Grande F."/>
            <person name="Keller J."/>
        </authorList>
    </citation>
    <scope>NUCLEOTIDE SEQUENCE [LARGE SCALE GENOMIC DNA]</scope>
    <source>
        <strain evidence="12 13">SAG 245.80</strain>
    </source>
</reference>
<dbReference type="NCBIfam" id="TIGR00959">
    <property type="entry name" value="ffh"/>
    <property type="match status" value="1"/>
</dbReference>
<comment type="caution">
    <text evidence="12">The sequence shown here is derived from an EMBL/GenBank/DDBJ whole genome shotgun (WGS) entry which is preliminary data.</text>
</comment>
<dbReference type="Gene3D" id="1.20.120.140">
    <property type="entry name" value="Signal recognition particle SRP54, nucleotide-binding domain"/>
    <property type="match status" value="1"/>
</dbReference>
<gene>
    <name evidence="12" type="ORF">WJX81_004906</name>
</gene>
<dbReference type="PANTHER" id="PTHR11564">
    <property type="entry name" value="SIGNAL RECOGNITION PARTICLE 54K PROTEIN SRP54"/>
    <property type="match status" value="1"/>
</dbReference>
<dbReference type="GO" id="GO:0008312">
    <property type="term" value="F:7S RNA binding"/>
    <property type="evidence" value="ECO:0007669"/>
    <property type="project" value="InterPro"/>
</dbReference>
<keyword evidence="13" id="KW-1185">Reference proteome</keyword>
<evidence type="ECO:0000256" key="3">
    <source>
        <dbReference type="ARBA" id="ARBA00022801"/>
    </source>
</evidence>
<dbReference type="InterPro" id="IPR022941">
    <property type="entry name" value="SRP54"/>
</dbReference>
<evidence type="ECO:0000256" key="8">
    <source>
        <dbReference type="ARBA" id="ARBA00035672"/>
    </source>
</evidence>
<dbReference type="CDD" id="cd18539">
    <property type="entry name" value="SRP_G"/>
    <property type="match status" value="1"/>
</dbReference>
<dbReference type="SMART" id="SM00962">
    <property type="entry name" value="SRP54"/>
    <property type="match status" value="1"/>
</dbReference>
<accession>A0AAW1QN00</accession>
<dbReference type="GO" id="GO:0005786">
    <property type="term" value="C:signal recognition particle, endoplasmic reticulum targeting"/>
    <property type="evidence" value="ECO:0007669"/>
    <property type="project" value="UniProtKB-KW"/>
</dbReference>
<evidence type="ECO:0000256" key="6">
    <source>
        <dbReference type="ARBA" id="ARBA00023135"/>
    </source>
</evidence>
<dbReference type="InterPro" id="IPR042101">
    <property type="entry name" value="SRP54_N_sf"/>
</dbReference>
<evidence type="ECO:0000256" key="5">
    <source>
        <dbReference type="ARBA" id="ARBA00023134"/>
    </source>
</evidence>
<evidence type="ECO:0000256" key="7">
    <source>
        <dbReference type="ARBA" id="ARBA00023274"/>
    </source>
</evidence>
<dbReference type="EC" id="3.6.5.4" evidence="8"/>
<dbReference type="InterPro" id="IPR003593">
    <property type="entry name" value="AAA+_ATPase"/>
</dbReference>
<comment type="catalytic activity">
    <reaction evidence="9">
        <text>GTP + H2O = GDP + phosphate + H(+)</text>
        <dbReference type="Rhea" id="RHEA:19669"/>
        <dbReference type="ChEBI" id="CHEBI:15377"/>
        <dbReference type="ChEBI" id="CHEBI:15378"/>
        <dbReference type="ChEBI" id="CHEBI:37565"/>
        <dbReference type="ChEBI" id="CHEBI:43474"/>
        <dbReference type="ChEBI" id="CHEBI:58189"/>
        <dbReference type="EC" id="3.6.5.4"/>
    </reaction>
    <physiologicalReaction direction="left-to-right" evidence="9">
        <dbReference type="Rhea" id="RHEA:19670"/>
    </physiologicalReaction>
</comment>
<dbReference type="GO" id="GO:0005525">
    <property type="term" value="F:GTP binding"/>
    <property type="evidence" value="ECO:0007669"/>
    <property type="project" value="UniProtKB-KW"/>
</dbReference>
<dbReference type="InterPro" id="IPR004125">
    <property type="entry name" value="Signal_recog_particle_SRP54_M"/>
</dbReference>
<dbReference type="GO" id="GO:0003924">
    <property type="term" value="F:GTPase activity"/>
    <property type="evidence" value="ECO:0007669"/>
    <property type="project" value="InterPro"/>
</dbReference>
<dbReference type="PROSITE" id="PS00300">
    <property type="entry name" value="SRP54"/>
    <property type="match status" value="1"/>
</dbReference>
<dbReference type="SUPFAM" id="SSF47446">
    <property type="entry name" value="Signal peptide-binding domain"/>
    <property type="match status" value="1"/>
</dbReference>
<evidence type="ECO:0000313" key="13">
    <source>
        <dbReference type="Proteomes" id="UP001445335"/>
    </source>
</evidence>
<dbReference type="AlphaFoldDB" id="A0AAW1QN00"/>
<dbReference type="HAMAP" id="MF_00306">
    <property type="entry name" value="SRP54"/>
    <property type="match status" value="1"/>
</dbReference>
<evidence type="ECO:0000256" key="10">
    <source>
        <dbReference type="SAM" id="MobiDB-lite"/>
    </source>
</evidence>
<dbReference type="InterPro" id="IPR004780">
    <property type="entry name" value="SRP"/>
</dbReference>
<protein>
    <recommendedName>
        <fullName evidence="8">signal-recognition-particle GTPase</fullName>
        <ecNumber evidence="8">3.6.5.4</ecNumber>
    </recommendedName>
</protein>
<dbReference type="Gene3D" id="3.40.50.300">
    <property type="entry name" value="P-loop containing nucleotide triphosphate hydrolases"/>
    <property type="match status" value="1"/>
</dbReference>
<keyword evidence="2" id="KW-0547">Nucleotide-binding</keyword>
<keyword evidence="6" id="KW-0733">Signal recognition particle</keyword>
<sequence length="488" mass="52393">MFDNLSQGLEKAWDMVRRDGELTADNIKAPMREIRRALLEADVSLPIVRQFVASVEAAALGVKVVKGVRPDQQLVKVVNDELIKLMGGQQEDLVDPKDGPQVILMAGLQGVGKTTACGKLALALQKRNKKVLMVATDIYRPAAIEQLVTLGQRVNVPVFEMGTDAKPADIAAAGLAKAKAEGYDAIIVDTAGRLQIDERMMRELGDVRAAVQPTDTLLVVDAMTGQEAAGLVKAFNDAAELTGAILTKMDGDSRGGAALSVKAVSGKPIKFVGTGEKLEALEPFYPDRTASRILGMGDVLSLVEKAEASIKEDEAEALAQRLLAAKFDFNDFLKQYKMVSGMGSMGSIMKMLPGMSAITDKQLGAAEKQFKQFEAMINSMTAEERSNPDLLAKTASRRRRIARGSGHRELDVTSMLGTFTQMRARMQSLSQMLKAGGAAGAPGMPQMTDEELMQSTIQSAASKVARGKVRRKKAGGRRGLSELATLRA</sequence>
<dbReference type="SMART" id="SM00963">
    <property type="entry name" value="SRP54_N"/>
    <property type="match status" value="1"/>
</dbReference>
<evidence type="ECO:0000256" key="2">
    <source>
        <dbReference type="ARBA" id="ARBA00022741"/>
    </source>
</evidence>
<dbReference type="Proteomes" id="UP001445335">
    <property type="component" value="Unassembled WGS sequence"/>
</dbReference>